<dbReference type="Proteomes" id="UP000613113">
    <property type="component" value="Unassembled WGS sequence"/>
</dbReference>
<evidence type="ECO:0000256" key="10">
    <source>
        <dbReference type="ARBA" id="ARBA00034478"/>
    </source>
</evidence>
<keyword evidence="9" id="KW-0486">Methionine biosynthesis</keyword>
<dbReference type="Pfam" id="PF02219">
    <property type="entry name" value="MTHFR"/>
    <property type="match status" value="1"/>
</dbReference>
<dbReference type="InterPro" id="IPR003171">
    <property type="entry name" value="Mehydrof_redctse-like"/>
</dbReference>
<keyword evidence="8" id="KW-0520">NAD</keyword>
<evidence type="ECO:0000256" key="3">
    <source>
        <dbReference type="ARBA" id="ARBA00006743"/>
    </source>
</evidence>
<comment type="pathway">
    <text evidence="2 12">One-carbon metabolism; tetrahydrofolate interconversion.</text>
</comment>
<dbReference type="InterPro" id="IPR029041">
    <property type="entry name" value="FAD-linked_oxidoreductase-like"/>
</dbReference>
<comment type="catalytic activity">
    <reaction evidence="11">
        <text>(6S)-5-methyl-5,6,7,8-tetrahydrofolate + NAD(+) = (6R)-5,10-methylene-5,6,7,8-tetrahydrofolate + NADH + H(+)</text>
        <dbReference type="Rhea" id="RHEA:19821"/>
        <dbReference type="ChEBI" id="CHEBI:15378"/>
        <dbReference type="ChEBI" id="CHEBI:15636"/>
        <dbReference type="ChEBI" id="CHEBI:18608"/>
        <dbReference type="ChEBI" id="CHEBI:57540"/>
        <dbReference type="ChEBI" id="CHEBI:57945"/>
        <dbReference type="EC" id="1.5.1.54"/>
    </reaction>
    <physiologicalReaction direction="right-to-left" evidence="11">
        <dbReference type="Rhea" id="RHEA:19823"/>
    </physiologicalReaction>
</comment>
<dbReference type="NCBIfam" id="TIGR00676">
    <property type="entry name" value="fadh2"/>
    <property type="match status" value="1"/>
</dbReference>
<keyword evidence="6 12" id="KW-0274">FAD</keyword>
<comment type="caution">
    <text evidence="13">The sequence shown here is derived from an EMBL/GenBank/DDBJ whole genome shotgun (WGS) entry which is preliminary data.</text>
</comment>
<reference evidence="13 14" key="1">
    <citation type="submission" date="2020-08" db="EMBL/GenBank/DDBJ databases">
        <title>Novel species isolated from subtropical streams in China.</title>
        <authorList>
            <person name="Lu H."/>
        </authorList>
    </citation>
    <scope>NUCLEOTIDE SEQUENCE [LARGE SCALE GENOMIC DNA]</scope>
    <source>
        <strain evidence="13 14">FT31W</strain>
    </source>
</reference>
<dbReference type="EC" id="1.5.1.54" evidence="12"/>
<organism evidence="13 14">
    <name type="scientific">Undibacterium griseum</name>
    <dbReference type="NCBI Taxonomy" id="2762295"/>
    <lineage>
        <taxon>Bacteria</taxon>
        <taxon>Pseudomonadati</taxon>
        <taxon>Pseudomonadota</taxon>
        <taxon>Betaproteobacteria</taxon>
        <taxon>Burkholderiales</taxon>
        <taxon>Oxalobacteraceae</taxon>
        <taxon>Undibacterium</taxon>
    </lineage>
</organism>
<dbReference type="Gene3D" id="3.20.20.220">
    <property type="match status" value="1"/>
</dbReference>
<dbReference type="GO" id="GO:0004489">
    <property type="term" value="F:methylenetetrahydrofolate reductase [NAD(P)H] activity"/>
    <property type="evidence" value="ECO:0007669"/>
    <property type="project" value="UniProtKB-EC"/>
</dbReference>
<dbReference type="CDD" id="cd00537">
    <property type="entry name" value="MTHFR"/>
    <property type="match status" value="1"/>
</dbReference>
<gene>
    <name evidence="13" type="primary">metF</name>
    <name evidence="13" type="ORF">H8K27_02575</name>
</gene>
<dbReference type="InterPro" id="IPR004620">
    <property type="entry name" value="MTHF_reductase_bac"/>
</dbReference>
<evidence type="ECO:0000256" key="7">
    <source>
        <dbReference type="ARBA" id="ARBA00023002"/>
    </source>
</evidence>
<keyword evidence="5 12" id="KW-0285">Flavoprotein</keyword>
<dbReference type="SUPFAM" id="SSF51730">
    <property type="entry name" value="FAD-linked oxidoreductase"/>
    <property type="match status" value="1"/>
</dbReference>
<keyword evidence="14" id="KW-1185">Reference proteome</keyword>
<evidence type="ECO:0000256" key="4">
    <source>
        <dbReference type="ARBA" id="ARBA00022605"/>
    </source>
</evidence>
<comment type="cofactor">
    <cofactor evidence="1 12">
        <name>FAD</name>
        <dbReference type="ChEBI" id="CHEBI:57692"/>
    </cofactor>
</comment>
<dbReference type="PANTHER" id="PTHR45754">
    <property type="entry name" value="METHYLENETETRAHYDROFOLATE REDUCTASE"/>
    <property type="match status" value="1"/>
</dbReference>
<keyword evidence="7 12" id="KW-0560">Oxidoreductase</keyword>
<proteinExistence type="inferred from homology"/>
<dbReference type="PANTHER" id="PTHR45754:SF3">
    <property type="entry name" value="METHYLENETETRAHYDROFOLATE REDUCTASE (NADPH)"/>
    <property type="match status" value="1"/>
</dbReference>
<dbReference type="RefSeq" id="WP_186861629.1">
    <property type="nucleotide sequence ID" value="NZ_JACOGC010000001.1"/>
</dbReference>
<evidence type="ECO:0000256" key="12">
    <source>
        <dbReference type="RuleBase" id="RU003862"/>
    </source>
</evidence>
<dbReference type="EMBL" id="JACOGC010000001">
    <property type="protein sequence ID" value="MBC3884009.1"/>
    <property type="molecule type" value="Genomic_DNA"/>
</dbReference>
<comment type="similarity">
    <text evidence="3 12">Belongs to the methylenetetrahydrofolate reductase family.</text>
</comment>
<accession>A0ABR6YJG7</accession>
<protein>
    <recommendedName>
        <fullName evidence="12">Methylenetetrahydrofolate reductase</fullName>
        <ecNumber evidence="12">1.5.1.54</ecNumber>
    </recommendedName>
</protein>
<keyword evidence="4" id="KW-0028">Amino-acid biosynthesis</keyword>
<evidence type="ECO:0000256" key="8">
    <source>
        <dbReference type="ARBA" id="ARBA00023027"/>
    </source>
</evidence>
<evidence type="ECO:0000313" key="13">
    <source>
        <dbReference type="EMBL" id="MBC3884009.1"/>
    </source>
</evidence>
<evidence type="ECO:0000256" key="1">
    <source>
        <dbReference type="ARBA" id="ARBA00001974"/>
    </source>
</evidence>
<evidence type="ECO:0000256" key="2">
    <source>
        <dbReference type="ARBA" id="ARBA00004777"/>
    </source>
</evidence>
<evidence type="ECO:0000256" key="6">
    <source>
        <dbReference type="ARBA" id="ARBA00022827"/>
    </source>
</evidence>
<name>A0ABR6YJG7_9BURK</name>
<comment type="pathway">
    <text evidence="10">Amino-acid biosynthesis; L-methionine biosynthesis via de novo pathway.</text>
</comment>
<evidence type="ECO:0000256" key="11">
    <source>
        <dbReference type="ARBA" id="ARBA00048628"/>
    </source>
</evidence>
<evidence type="ECO:0000256" key="5">
    <source>
        <dbReference type="ARBA" id="ARBA00022630"/>
    </source>
</evidence>
<evidence type="ECO:0000256" key="9">
    <source>
        <dbReference type="ARBA" id="ARBA00023167"/>
    </source>
</evidence>
<evidence type="ECO:0000313" key="14">
    <source>
        <dbReference type="Proteomes" id="UP000613113"/>
    </source>
</evidence>
<sequence length="275" mass="30583">MTTHNFSIEFFPPKTEEGAEKLRVTRAKLGELKPKYFSVTFGAGGTTQQGTLDTVIEIRREGYDAAPHLSCVGGTRDSIRQILQQYQAHDIRRLVALRGDLPSGYGMGGEFRHASDLVEFIRAETGDWFHIEVAAYPEMHPQARSPQDDLNHFVRKMQAGANAAITQYFYNADAYFRFADEARKAGVSAPIVAGIMPITNSSQLQRFSEMCGAEIPRWIRLKLNSYGDDSASIKAFGLDVVTQMCERLLQGGAPGLHFYSLNQAAATTAIWQRLL</sequence>